<feature type="region of interest" description="Disordered" evidence="1">
    <location>
        <begin position="31"/>
        <end position="52"/>
    </location>
</feature>
<comment type="caution">
    <text evidence="2">The sequence shown here is derived from an EMBL/GenBank/DDBJ whole genome shotgun (WGS) entry which is preliminary data.</text>
</comment>
<evidence type="ECO:0000256" key="1">
    <source>
        <dbReference type="SAM" id="MobiDB-lite"/>
    </source>
</evidence>
<evidence type="ECO:0000313" key="3">
    <source>
        <dbReference type="Proteomes" id="UP000198841"/>
    </source>
</evidence>
<dbReference type="EMBL" id="FOSD01000004">
    <property type="protein sequence ID" value="SFK09148.1"/>
    <property type="molecule type" value="Genomic_DNA"/>
</dbReference>
<gene>
    <name evidence="2" type="ORF">SAMN05518863_104329</name>
</gene>
<keyword evidence="3" id="KW-1185">Reference proteome</keyword>
<dbReference type="Proteomes" id="UP000198841">
    <property type="component" value="Unassembled WGS sequence"/>
</dbReference>
<evidence type="ECO:0000313" key="2">
    <source>
        <dbReference type="EMBL" id="SFK09148.1"/>
    </source>
</evidence>
<protein>
    <submittedName>
        <fullName evidence="2">Uncharacterized protein</fullName>
    </submittedName>
</protein>
<organism evidence="2 3">
    <name type="scientific">Candidatus Pantoea symbiotica</name>
    <dbReference type="NCBI Taxonomy" id="1884370"/>
    <lineage>
        <taxon>Bacteria</taxon>
        <taxon>Pseudomonadati</taxon>
        <taxon>Pseudomonadota</taxon>
        <taxon>Gammaproteobacteria</taxon>
        <taxon>Enterobacterales</taxon>
        <taxon>Erwiniaceae</taxon>
        <taxon>Pantoea</taxon>
    </lineage>
</organism>
<dbReference type="RefSeq" id="WP_008105090.1">
    <property type="nucleotide sequence ID" value="NZ_FOSD01000004.1"/>
</dbReference>
<reference evidence="2 3" key="1">
    <citation type="submission" date="2016-10" db="EMBL/GenBank/DDBJ databases">
        <authorList>
            <person name="Varghese N."/>
            <person name="Submissions S."/>
        </authorList>
    </citation>
    <scope>NUCLEOTIDE SEQUENCE [LARGE SCALE GENOMIC DNA]</scope>
    <source>
        <strain evidence="2 3">YR512</strain>
    </source>
</reference>
<accession>A0A1I3WNN6</accession>
<sequence>MENTKTQNSKWQHWLSFSAFTLAGVAMEGSLTAITNPPPQPAPKAKKWRGIQ</sequence>
<name>A0A1I3WNN6_9GAMM</name>
<proteinExistence type="predicted"/>